<sequence>DPSNITTRIHDRLSNLKCPTLSDYRWYEDVFTTRIMHRSDCNSPFWKENFINGLPSLFAHKIRETLSNTSGVIDYDDLTYGDISSVICREGLKMCIDMKIQNQANKDKR</sequence>
<dbReference type="PANTHER" id="PTHR33054">
    <property type="entry name" value="CCHC-TYPE DOMAIN-CONTAINING PROTEIN"/>
    <property type="match status" value="1"/>
</dbReference>
<protein>
    <submittedName>
        <fullName evidence="1">Uncharacterized protein</fullName>
    </submittedName>
</protein>
<dbReference type="Pfam" id="PF22909">
    <property type="entry name" value="Caulimovir_coat_dom"/>
    <property type="match status" value="1"/>
</dbReference>
<evidence type="ECO:0000313" key="1">
    <source>
        <dbReference type="EMBL" id="KAK4571797.1"/>
    </source>
</evidence>
<dbReference type="PANTHER" id="PTHR33054:SF9">
    <property type="entry name" value="CCHC-TYPE DOMAIN-CONTAINING PROTEIN"/>
    <property type="match status" value="1"/>
</dbReference>
<gene>
    <name evidence="1" type="ORF">RGQ29_030272</name>
</gene>
<proteinExistence type="predicted"/>
<feature type="non-terminal residue" evidence="1">
    <location>
        <position position="1"/>
    </location>
</feature>
<evidence type="ECO:0000313" key="2">
    <source>
        <dbReference type="Proteomes" id="UP001324115"/>
    </source>
</evidence>
<accession>A0AAN7EH44</accession>
<keyword evidence="2" id="KW-1185">Reference proteome</keyword>
<dbReference type="AlphaFoldDB" id="A0AAN7EH44"/>
<organism evidence="1 2">
    <name type="scientific">Quercus rubra</name>
    <name type="common">Northern red oak</name>
    <name type="synonym">Quercus borealis</name>
    <dbReference type="NCBI Taxonomy" id="3512"/>
    <lineage>
        <taxon>Eukaryota</taxon>
        <taxon>Viridiplantae</taxon>
        <taxon>Streptophyta</taxon>
        <taxon>Embryophyta</taxon>
        <taxon>Tracheophyta</taxon>
        <taxon>Spermatophyta</taxon>
        <taxon>Magnoliopsida</taxon>
        <taxon>eudicotyledons</taxon>
        <taxon>Gunneridae</taxon>
        <taxon>Pentapetalae</taxon>
        <taxon>rosids</taxon>
        <taxon>fabids</taxon>
        <taxon>Fagales</taxon>
        <taxon>Fagaceae</taxon>
        <taxon>Quercus</taxon>
    </lineage>
</organism>
<comment type="caution">
    <text evidence="1">The sequence shown here is derived from an EMBL/GenBank/DDBJ whole genome shotgun (WGS) entry which is preliminary data.</text>
</comment>
<reference evidence="1 2" key="1">
    <citation type="journal article" date="2023" name="G3 (Bethesda)">
        <title>A haplotype-resolved chromosome-scale genome for Quercus rubra L. provides insights into the genetics of adaptive traits for red oak species.</title>
        <authorList>
            <person name="Kapoor B."/>
            <person name="Jenkins J."/>
            <person name="Schmutz J."/>
            <person name="Zhebentyayeva T."/>
            <person name="Kuelheim C."/>
            <person name="Coggeshall M."/>
            <person name="Heim C."/>
            <person name="Lasky J.R."/>
            <person name="Leites L."/>
            <person name="Islam-Faridi N."/>
            <person name="Romero-Severson J."/>
            <person name="DeLeo V.L."/>
            <person name="Lucas S.M."/>
            <person name="Lazic D."/>
            <person name="Gailing O."/>
            <person name="Carlson J."/>
            <person name="Staton M."/>
        </authorList>
    </citation>
    <scope>NUCLEOTIDE SEQUENCE [LARGE SCALE GENOMIC DNA]</scope>
    <source>
        <strain evidence="1">Pseudo-F2</strain>
    </source>
</reference>
<feature type="non-terminal residue" evidence="1">
    <location>
        <position position="109"/>
    </location>
</feature>
<dbReference type="EMBL" id="JAXUIC010000009">
    <property type="protein sequence ID" value="KAK4571797.1"/>
    <property type="molecule type" value="Genomic_DNA"/>
</dbReference>
<name>A0AAN7EH44_QUERU</name>
<dbReference type="Proteomes" id="UP001324115">
    <property type="component" value="Unassembled WGS sequence"/>
</dbReference>